<dbReference type="InterPro" id="IPR046497">
    <property type="entry name" value="DUF6590"/>
</dbReference>
<dbReference type="EMBL" id="JAQQWL010000009">
    <property type="protein sequence ID" value="KAK8058705.1"/>
    <property type="molecule type" value="Genomic_DNA"/>
</dbReference>
<name>A0ABR1UIH7_9PEZI</name>
<proteinExistence type="predicted"/>
<sequence length="313" mass="34972">MVIVARGKMFLTTEEQPAMVLAHTMANVSMPWADRKMKKVMAKNTTGEENDEDDEGAYHDAAMARAVEDSRHSAYYGHDQAAGPSRGAPAYASGELYSLVDPELGTDNSQLQPEEEDDSTGLDMRSFNVVPSYYYLPGRVFKMLWSEPRGKHGMPTEKTWSHVDNFYFGVRRFIIIATDAAHHSTCVQGRQPELVNGEKGLGFAPVSCTMNPHEKLVKQSRVNYSKLVTIEHNVEVQFIGSITEGDFAIVTQAVDDCWNKKNRHSTRDSKSKSKPSKHSKSKSSKPSKTESETKHRSSSSKTSSDKKHSKRTH</sequence>
<gene>
    <name evidence="3" type="ORF">PG994_009153</name>
</gene>
<evidence type="ECO:0000256" key="1">
    <source>
        <dbReference type="SAM" id="MobiDB-lite"/>
    </source>
</evidence>
<accession>A0ABR1UIH7</accession>
<organism evidence="3 4">
    <name type="scientific">Apiospora phragmitis</name>
    <dbReference type="NCBI Taxonomy" id="2905665"/>
    <lineage>
        <taxon>Eukaryota</taxon>
        <taxon>Fungi</taxon>
        <taxon>Dikarya</taxon>
        <taxon>Ascomycota</taxon>
        <taxon>Pezizomycotina</taxon>
        <taxon>Sordariomycetes</taxon>
        <taxon>Xylariomycetidae</taxon>
        <taxon>Amphisphaeriales</taxon>
        <taxon>Apiosporaceae</taxon>
        <taxon>Apiospora</taxon>
    </lineage>
</organism>
<evidence type="ECO:0000313" key="4">
    <source>
        <dbReference type="Proteomes" id="UP001480595"/>
    </source>
</evidence>
<dbReference type="Proteomes" id="UP001480595">
    <property type="component" value="Unassembled WGS sequence"/>
</dbReference>
<evidence type="ECO:0000313" key="3">
    <source>
        <dbReference type="EMBL" id="KAK8058705.1"/>
    </source>
</evidence>
<comment type="caution">
    <text evidence="3">The sequence shown here is derived from an EMBL/GenBank/DDBJ whole genome shotgun (WGS) entry which is preliminary data.</text>
</comment>
<feature type="region of interest" description="Disordered" evidence="1">
    <location>
        <begin position="102"/>
        <end position="123"/>
    </location>
</feature>
<dbReference type="RefSeq" id="XP_066714151.1">
    <property type="nucleotide sequence ID" value="XM_066860562.1"/>
</dbReference>
<keyword evidence="4" id="KW-1185">Reference proteome</keyword>
<feature type="compositionally biased region" description="Basic residues" evidence="1">
    <location>
        <begin position="272"/>
        <end position="285"/>
    </location>
</feature>
<evidence type="ECO:0000259" key="2">
    <source>
        <dbReference type="Pfam" id="PF20233"/>
    </source>
</evidence>
<feature type="domain" description="DUF6590" evidence="2">
    <location>
        <begin position="134"/>
        <end position="187"/>
    </location>
</feature>
<reference evidence="3 4" key="1">
    <citation type="submission" date="2023-01" db="EMBL/GenBank/DDBJ databases">
        <title>Analysis of 21 Apiospora genomes using comparative genomics revels a genus with tremendous synthesis potential of carbohydrate active enzymes and secondary metabolites.</title>
        <authorList>
            <person name="Sorensen T."/>
        </authorList>
    </citation>
    <scope>NUCLEOTIDE SEQUENCE [LARGE SCALE GENOMIC DNA]</scope>
    <source>
        <strain evidence="3 4">CBS 135458</strain>
    </source>
</reference>
<feature type="domain" description="DUF6590" evidence="2">
    <location>
        <begin position="189"/>
        <end position="250"/>
    </location>
</feature>
<protein>
    <recommendedName>
        <fullName evidence="2">DUF6590 domain-containing protein</fullName>
    </recommendedName>
</protein>
<dbReference type="Pfam" id="PF20233">
    <property type="entry name" value="DUF6590"/>
    <property type="match status" value="2"/>
</dbReference>
<dbReference type="GeneID" id="92093625"/>
<feature type="region of interest" description="Disordered" evidence="1">
    <location>
        <begin position="261"/>
        <end position="313"/>
    </location>
</feature>